<keyword evidence="6 11" id="KW-1133">Transmembrane helix</keyword>
<keyword evidence="5 11" id="KW-0812">Transmembrane</keyword>
<evidence type="ECO:0000256" key="9">
    <source>
        <dbReference type="ARBA" id="ARBA00023264"/>
    </source>
</evidence>
<dbReference type="InterPro" id="IPR056462">
    <property type="entry name" value="HAD_RAM2/GPAT1-8"/>
</dbReference>
<dbReference type="PANTHER" id="PTHR15486:SF60">
    <property type="entry name" value="GLYCEROL-3-PHOSPHATE ACYLTRANSFERASE 3-RELATED"/>
    <property type="match status" value="1"/>
</dbReference>
<dbReference type="Pfam" id="PF01553">
    <property type="entry name" value="Acyltransferase"/>
    <property type="match status" value="1"/>
</dbReference>
<protein>
    <recommendedName>
        <fullName evidence="16">Glycerol-3-phosphate acyltransferase 3</fullName>
    </recommendedName>
</protein>
<evidence type="ECO:0000256" key="7">
    <source>
        <dbReference type="ARBA" id="ARBA00023136"/>
    </source>
</evidence>
<evidence type="ECO:0000256" key="10">
    <source>
        <dbReference type="ARBA" id="ARBA00023315"/>
    </source>
</evidence>
<evidence type="ECO:0000256" key="1">
    <source>
        <dbReference type="ARBA" id="ARBA00004141"/>
    </source>
</evidence>
<reference evidence="14 15" key="1">
    <citation type="submission" date="2023-03" db="EMBL/GenBank/DDBJ databases">
        <title>WGS of Gossypium arboreum.</title>
        <authorList>
            <person name="Yu D."/>
        </authorList>
    </citation>
    <scope>NUCLEOTIDE SEQUENCE [LARGE SCALE GENOMIC DNA]</scope>
    <source>
        <tissue evidence="14">Leaf</tissue>
    </source>
</reference>
<keyword evidence="7 11" id="KW-0472">Membrane</keyword>
<dbReference type="InterPro" id="IPR002123">
    <property type="entry name" value="Plipid/glycerol_acylTrfase"/>
</dbReference>
<keyword evidence="4" id="KW-0808">Transferase</keyword>
<keyword evidence="8" id="KW-0594">Phospholipid biosynthesis</keyword>
<keyword evidence="9" id="KW-1208">Phospholipid metabolism</keyword>
<evidence type="ECO:0000256" key="11">
    <source>
        <dbReference type="SAM" id="Phobius"/>
    </source>
</evidence>
<evidence type="ECO:0000259" key="12">
    <source>
        <dbReference type="SMART" id="SM00563"/>
    </source>
</evidence>
<keyword evidence="3" id="KW-0444">Lipid biosynthesis</keyword>
<organism evidence="14 15">
    <name type="scientific">Gossypium arboreum</name>
    <name type="common">Tree cotton</name>
    <name type="synonym">Gossypium nanking</name>
    <dbReference type="NCBI Taxonomy" id="29729"/>
    <lineage>
        <taxon>Eukaryota</taxon>
        <taxon>Viridiplantae</taxon>
        <taxon>Streptophyta</taxon>
        <taxon>Embryophyta</taxon>
        <taxon>Tracheophyta</taxon>
        <taxon>Spermatophyta</taxon>
        <taxon>Magnoliopsida</taxon>
        <taxon>eudicotyledons</taxon>
        <taxon>Gunneridae</taxon>
        <taxon>Pentapetalae</taxon>
        <taxon>rosids</taxon>
        <taxon>malvids</taxon>
        <taxon>Malvales</taxon>
        <taxon>Malvaceae</taxon>
        <taxon>Malvoideae</taxon>
        <taxon>Gossypium</taxon>
    </lineage>
</organism>
<feature type="transmembrane region" description="Helical" evidence="11">
    <location>
        <begin position="280"/>
        <end position="306"/>
    </location>
</feature>
<evidence type="ECO:0000256" key="6">
    <source>
        <dbReference type="ARBA" id="ARBA00022989"/>
    </source>
</evidence>
<proteinExistence type="inferred from homology"/>
<feature type="domain" description="Small ribosomal subunit protein mS41 SAM" evidence="13">
    <location>
        <begin position="596"/>
        <end position="655"/>
    </location>
</feature>
<sequence length="666" mass="75280">MAGKPYNFKFFLFMQKVLFTRTWNKIYIQRKASSSPHASQPDFNKYPFLGKGQGTLLNKTLMFHMEGALLKSSSVFPYFLLVAFEAGGPLRAFTLLLLYPIVCLVGKEWGLKIMVFVCFVGLKEASFSVGRTVLPKFLLENVGNEGFDMVMKCGGTKIAVTDMPRVMVDCFLKDYLRIEYVVGRELKVVCGHFLGLMEDIKTSSGSMELEKVPREGKMDSPVIGISCFNNSLHHQLFSCCEVVYMVSEADKKNWQTLPREKYPRPLIFHDGRLSLRPTPIATLFIFMWIPFGIFLLLVRAIVFFLLPYKLSILFLHFTGLRGTLIIPDDGRVSNELKQLSKEGGLLYVCNHRTLLDPVYLSMGLVQVRPPSLSLAAVTYSLSRVTELFAPIRTVRLTRNREKDSKMIEKQLQQGDIVICPEGTTCREPYLLRFSPLFAEKTDRIVPVAIDFHVSMFYGTTAGGYKSLDPVFLLMNPTSHCSATILEKLPKSYTCKGGKSKFEVANHVQALIGKALNFECTSLTRKDKYMILAVSVWPTAKWIRGRVMGLVEGFRLLLSVIKELEYAISYLIMSGGTGKELIEQHRLSLGSSMKVGIPEFLNGVGHGVETHVAKLESEIGDFQKLLVTRTLKLKKIGIPCKHRKLILKYAHKYRLGLWRPRAEPVKV</sequence>
<evidence type="ECO:0000313" key="14">
    <source>
        <dbReference type="EMBL" id="KAK5813587.1"/>
    </source>
</evidence>
<dbReference type="SMART" id="SM01238">
    <property type="entry name" value="IGR"/>
    <property type="match status" value="1"/>
</dbReference>
<evidence type="ECO:0008006" key="16">
    <source>
        <dbReference type="Google" id="ProtNLM"/>
    </source>
</evidence>
<comment type="similarity">
    <text evidence="2">Belongs to the GPAT/DAPAT family.</text>
</comment>
<keyword evidence="8" id="KW-0443">Lipid metabolism</keyword>
<keyword evidence="10" id="KW-0012">Acyltransferase</keyword>
<dbReference type="EMBL" id="JARKNE010000008">
    <property type="protein sequence ID" value="KAK5813587.1"/>
    <property type="molecule type" value="Genomic_DNA"/>
</dbReference>
<dbReference type="Proteomes" id="UP001358586">
    <property type="component" value="Chromosome 8"/>
</dbReference>
<dbReference type="Pfam" id="PF09597">
    <property type="entry name" value="SAM_Ribosomal_mS41"/>
    <property type="match status" value="1"/>
</dbReference>
<accession>A0ABR0P5I7</accession>
<dbReference type="InterPro" id="IPR019083">
    <property type="entry name" value="SAM_Ribosomal_mS41"/>
</dbReference>
<comment type="caution">
    <text evidence="14">The sequence shown here is derived from an EMBL/GenBank/DDBJ whole genome shotgun (WGS) entry which is preliminary data.</text>
</comment>
<dbReference type="SUPFAM" id="SSF69593">
    <property type="entry name" value="Glycerol-3-phosphate (1)-acyltransferase"/>
    <property type="match status" value="1"/>
</dbReference>
<evidence type="ECO:0000256" key="8">
    <source>
        <dbReference type="ARBA" id="ARBA00023209"/>
    </source>
</evidence>
<dbReference type="CDD" id="cd06551">
    <property type="entry name" value="LPLAT"/>
    <property type="match status" value="1"/>
</dbReference>
<dbReference type="SMART" id="SM00563">
    <property type="entry name" value="PlsC"/>
    <property type="match status" value="1"/>
</dbReference>
<evidence type="ECO:0000259" key="13">
    <source>
        <dbReference type="SMART" id="SM01238"/>
    </source>
</evidence>
<evidence type="ECO:0000256" key="4">
    <source>
        <dbReference type="ARBA" id="ARBA00022679"/>
    </source>
</evidence>
<gene>
    <name evidence="14" type="ORF">PVK06_029038</name>
</gene>
<dbReference type="Pfam" id="PF23270">
    <property type="entry name" value="HAD_RAM2_N"/>
    <property type="match status" value="1"/>
</dbReference>
<keyword evidence="15" id="KW-1185">Reference proteome</keyword>
<name>A0ABR0P5I7_GOSAR</name>
<evidence type="ECO:0000256" key="2">
    <source>
        <dbReference type="ARBA" id="ARBA00007937"/>
    </source>
</evidence>
<feature type="domain" description="Phospholipid/glycerol acyltransferase" evidence="12">
    <location>
        <begin position="345"/>
        <end position="452"/>
    </location>
</feature>
<evidence type="ECO:0000313" key="15">
    <source>
        <dbReference type="Proteomes" id="UP001358586"/>
    </source>
</evidence>
<comment type="subcellular location">
    <subcellularLocation>
        <location evidence="1">Membrane</location>
        <topology evidence="1">Multi-pass membrane protein</topology>
    </subcellularLocation>
</comment>
<evidence type="ECO:0000256" key="3">
    <source>
        <dbReference type="ARBA" id="ARBA00022516"/>
    </source>
</evidence>
<dbReference type="PANTHER" id="PTHR15486">
    <property type="entry name" value="ANCIENT UBIQUITOUS PROTEIN"/>
    <property type="match status" value="1"/>
</dbReference>
<evidence type="ECO:0000256" key="5">
    <source>
        <dbReference type="ARBA" id="ARBA00022692"/>
    </source>
</evidence>